<dbReference type="GO" id="GO:0016757">
    <property type="term" value="F:glycosyltransferase activity"/>
    <property type="evidence" value="ECO:0007669"/>
    <property type="project" value="InterPro"/>
</dbReference>
<protein>
    <submittedName>
        <fullName evidence="3">Glycosyltransferase involved in cell wall bisynthesis</fullName>
    </submittedName>
</protein>
<sequence length="391" mass="44095">MRFLHLIGTMDPAAGGPTESVRLLLSDGYSGEVVSLDAPDAAYLRSYPFPVHALGPVSHRYGFSLKLNRWLRENVHRFDCVIVNGLWGYPGLAALDEVRGKLPYFVFAHGMLDPYFKHRFPLKHLKKWIYWLLVEYRVLVGADYVLFTSEAEARLARESFWLHRWRELIVPYGTGSPPDRTPAMREAFLDRCPEVRDRRFLLFFGRLHPKKGCDLLIEAFAKTAALDRELDLVMAGPDEVGWASQLQELASRLGVADRIHWPGLLRDDAKYGALYMANAFVLPSHQENFGIAVAEALACGVPALLSDKVNIAAEVQADGAGLMQPDTLEGTEALLRGWLELSPNQRNAMRIQALRTAEVRYRMDRTAAMLVEKVRKAQRGHAAGRPRFSQI</sequence>
<accession>A0A1H5W0J8</accession>
<dbReference type="RefSeq" id="WP_103932336.1">
    <property type="nucleotide sequence ID" value="NZ_FNVA01000002.1"/>
</dbReference>
<dbReference type="InterPro" id="IPR001296">
    <property type="entry name" value="Glyco_trans_1"/>
</dbReference>
<dbReference type="Pfam" id="PF13579">
    <property type="entry name" value="Glyco_trans_4_4"/>
    <property type="match status" value="1"/>
</dbReference>
<keyword evidence="3" id="KW-0808">Transferase</keyword>
<dbReference type="OrthoDB" id="9795068at2"/>
<dbReference type="Proteomes" id="UP000236728">
    <property type="component" value="Unassembled WGS sequence"/>
</dbReference>
<feature type="domain" description="Glycosyltransferase subfamily 4-like N-terminal" evidence="2">
    <location>
        <begin position="23"/>
        <end position="173"/>
    </location>
</feature>
<proteinExistence type="predicted"/>
<dbReference type="SUPFAM" id="SSF53756">
    <property type="entry name" value="UDP-Glycosyltransferase/glycogen phosphorylase"/>
    <property type="match status" value="1"/>
</dbReference>
<evidence type="ECO:0000313" key="4">
    <source>
        <dbReference type="Proteomes" id="UP000236728"/>
    </source>
</evidence>
<feature type="domain" description="Glycosyl transferase family 1" evidence="1">
    <location>
        <begin position="196"/>
        <end position="350"/>
    </location>
</feature>
<dbReference type="Gene3D" id="3.40.50.2000">
    <property type="entry name" value="Glycogen Phosphorylase B"/>
    <property type="match status" value="2"/>
</dbReference>
<gene>
    <name evidence="3" type="ORF">SAMN05421819_1395</name>
</gene>
<evidence type="ECO:0000259" key="2">
    <source>
        <dbReference type="Pfam" id="PF13579"/>
    </source>
</evidence>
<name>A0A1H5W0J8_9BACT</name>
<evidence type="ECO:0000313" key="3">
    <source>
        <dbReference type="EMBL" id="SEF93039.1"/>
    </source>
</evidence>
<dbReference type="PANTHER" id="PTHR12526:SF636">
    <property type="entry name" value="BLL3647 PROTEIN"/>
    <property type="match status" value="1"/>
</dbReference>
<dbReference type="AlphaFoldDB" id="A0A1H5W0J8"/>
<dbReference type="PANTHER" id="PTHR12526">
    <property type="entry name" value="GLYCOSYLTRANSFERASE"/>
    <property type="match status" value="1"/>
</dbReference>
<keyword evidence="4" id="KW-1185">Reference proteome</keyword>
<reference evidence="3 4" key="1">
    <citation type="submission" date="2016-10" db="EMBL/GenBank/DDBJ databases">
        <authorList>
            <person name="de Groot N.N."/>
        </authorList>
    </citation>
    <scope>NUCLEOTIDE SEQUENCE [LARGE SCALE GENOMIC DNA]</scope>
    <source>
        <strain evidence="3 4">DSM 22489</strain>
    </source>
</reference>
<organism evidence="3 4">
    <name type="scientific">Bryocella elongata</name>
    <dbReference type="NCBI Taxonomy" id="863522"/>
    <lineage>
        <taxon>Bacteria</taxon>
        <taxon>Pseudomonadati</taxon>
        <taxon>Acidobacteriota</taxon>
        <taxon>Terriglobia</taxon>
        <taxon>Terriglobales</taxon>
        <taxon>Acidobacteriaceae</taxon>
        <taxon>Bryocella</taxon>
    </lineage>
</organism>
<dbReference type="EMBL" id="FNVA01000002">
    <property type="protein sequence ID" value="SEF93039.1"/>
    <property type="molecule type" value="Genomic_DNA"/>
</dbReference>
<dbReference type="Pfam" id="PF00534">
    <property type="entry name" value="Glycos_transf_1"/>
    <property type="match status" value="1"/>
</dbReference>
<evidence type="ECO:0000259" key="1">
    <source>
        <dbReference type="Pfam" id="PF00534"/>
    </source>
</evidence>
<dbReference type="InterPro" id="IPR028098">
    <property type="entry name" value="Glyco_trans_4-like_N"/>
</dbReference>